<dbReference type="FunFam" id="3.30.230.10:FF:000009">
    <property type="entry name" value="116 kDa U5 small nuclear ribonucleoprotein component"/>
    <property type="match status" value="1"/>
</dbReference>
<protein>
    <recommendedName>
        <fullName evidence="1">Elongation factor 2</fullName>
    </recommendedName>
</protein>
<dbReference type="GO" id="GO:0005525">
    <property type="term" value="F:GTP binding"/>
    <property type="evidence" value="ECO:0007669"/>
    <property type="project" value="UniProtKB-KW"/>
</dbReference>
<dbReference type="InterPro" id="IPR005517">
    <property type="entry name" value="Transl_elong_EFG/EF2_IV"/>
</dbReference>
<dbReference type="SUPFAM" id="SSF54211">
    <property type="entry name" value="Ribosomal protein S5 domain 2-like"/>
    <property type="match status" value="1"/>
</dbReference>
<dbReference type="SUPFAM" id="SSF54980">
    <property type="entry name" value="EF-G C-terminal domain-like"/>
    <property type="match status" value="2"/>
</dbReference>
<dbReference type="InterPro" id="IPR014721">
    <property type="entry name" value="Ribsml_uS5_D2-typ_fold_subgr"/>
</dbReference>
<dbReference type="FunFam" id="3.90.1430.10:FF:000003">
    <property type="entry name" value="Elongation factor 2"/>
    <property type="match status" value="1"/>
</dbReference>
<evidence type="ECO:0000313" key="8">
    <source>
        <dbReference type="EMBL" id="TNV83589.1"/>
    </source>
</evidence>
<dbReference type="GO" id="GO:0003924">
    <property type="term" value="F:GTPase activity"/>
    <property type="evidence" value="ECO:0007669"/>
    <property type="project" value="InterPro"/>
</dbReference>
<dbReference type="SMART" id="SM00889">
    <property type="entry name" value="EFG_IV"/>
    <property type="match status" value="1"/>
</dbReference>
<sequence length="865" mass="96577">MSELTSEQLSEAMHLPSNIRHVVIIGQQEHGKSTILEQLIETLGFSLKDHDSRYYTSHEDHYRNQTQAAFFTNNVATQLFYTPTQQIPHKPGVSTEQAISQDMGASVQEESGVTGKGYLINVIKARGYYDSPEGARQEMRLADGVVIVVDYGDGGLGLQAQMMLRQAVSERIKPVLFINKIDKGILEHPVDGETMYQRLRSIIESANSIVASYQAPEMGESLLFNPANGNVAFGSALFGWGFTLNKFANVYSQKLNIEQDQMINLLWGDNYFNTVDQKWTKSPSTIHQQRSFVHFILDPLTDLFKACVTNQIYKIGTMLSDLGIPPLTSEEQRKNGKHMVMCVFKKWIGLAECMGEIIVRQLPSPLTAQQYRAVHLYEGPIDDPCGQAMQICDPEGPLMVYISKVMIRDERQGSYAFGRVFSGVVSSRQKVRIIGPHHVPATTEDIKIAKVADIQIVIRGKQKILKEVPCGNLVILTELEKHIKNQATISNHEEAYPFRGITKQNKVTPVVCVSVQPKNAHDLPKLIMGLKELSKQEGTVLCSTEDETGENFLSGSNVIDIERSFNNLRDHYAQCELMKFEPFVIYKETVTALSSQQCKARSQNKHNIIFMQAEPLGEALTNGIENNIVISTKSEKDRISLLSEKYGWDANDAAKVWCFGPESTGPNLLVDKTQSVQSKNEIKEKMEAAFQWATKEGPLIEESVRGVRFNIIDATLHADAIHRGGGQIIPLTRRLCYGALLTAQPRLVEPIYSCEITICPIDLDSVLQIITLRQAIILSQEPVQGTSNLIVKFQLPVAESFGIYQAISQVTQGRTQLECQFDHWQAIESDPLDPTSKAGQLVAAIRKRKGLKEGIPPLSDFIDVV</sequence>
<evidence type="ECO:0000313" key="9">
    <source>
        <dbReference type="Proteomes" id="UP000785679"/>
    </source>
</evidence>
<name>A0A8J8P0J6_HALGN</name>
<dbReference type="AlphaFoldDB" id="A0A8J8P0J6"/>
<feature type="domain" description="Elongation factor EFG" evidence="6">
    <location>
        <begin position="746"/>
        <end position="835"/>
    </location>
</feature>
<dbReference type="EMBL" id="RRYP01003677">
    <property type="protein sequence ID" value="TNV83589.1"/>
    <property type="molecule type" value="Genomic_DNA"/>
</dbReference>
<dbReference type="GO" id="GO:1990904">
    <property type="term" value="C:ribonucleoprotein complex"/>
    <property type="evidence" value="ECO:0007669"/>
    <property type="project" value="TreeGrafter"/>
</dbReference>
<dbReference type="PANTHER" id="PTHR42908">
    <property type="entry name" value="TRANSLATION ELONGATION FACTOR-RELATED"/>
    <property type="match status" value="1"/>
</dbReference>
<feature type="domain" description="Translation elongation factor EFG/EF2" evidence="7">
    <location>
        <begin position="628"/>
        <end position="744"/>
    </location>
</feature>
<evidence type="ECO:0000259" key="7">
    <source>
        <dbReference type="SMART" id="SM00889"/>
    </source>
</evidence>
<dbReference type="Proteomes" id="UP000785679">
    <property type="component" value="Unassembled WGS sequence"/>
</dbReference>
<keyword evidence="9" id="KW-1185">Reference proteome</keyword>
<dbReference type="Gene3D" id="3.90.1430.10">
    <property type="entry name" value="Yeast translation eEF2 (G' domain)"/>
    <property type="match status" value="1"/>
</dbReference>
<reference evidence="8" key="1">
    <citation type="submission" date="2019-06" db="EMBL/GenBank/DDBJ databases">
        <authorList>
            <person name="Zheng W."/>
        </authorList>
    </citation>
    <scope>NUCLEOTIDE SEQUENCE</scope>
    <source>
        <strain evidence="8">QDHG01</strain>
    </source>
</reference>
<keyword evidence="2" id="KW-0963">Cytoplasm</keyword>
<organism evidence="8 9">
    <name type="scientific">Halteria grandinella</name>
    <dbReference type="NCBI Taxonomy" id="5974"/>
    <lineage>
        <taxon>Eukaryota</taxon>
        <taxon>Sar</taxon>
        <taxon>Alveolata</taxon>
        <taxon>Ciliophora</taxon>
        <taxon>Intramacronucleata</taxon>
        <taxon>Spirotrichea</taxon>
        <taxon>Stichotrichia</taxon>
        <taxon>Sporadotrichida</taxon>
        <taxon>Halteriidae</taxon>
        <taxon>Halteria</taxon>
    </lineage>
</organism>
<dbReference type="Pfam" id="PF00679">
    <property type="entry name" value="EFG_C"/>
    <property type="match status" value="1"/>
</dbReference>
<dbReference type="InterPro" id="IPR020568">
    <property type="entry name" value="Ribosomal_Su5_D2-typ_SF"/>
</dbReference>
<comment type="function">
    <text evidence="5">Catalyzes the GTP-dependent ribosomal translocation step during translation elongation. During this step, the ribosome changes from the pre-translocational (PRE) to the post-translocational (POST) state as the newly formed A-site-bound peptidyl-tRNA and P-site-bound deacylated tRNA move to the P and E sites, respectively. Catalyzes the coordinated movement of the two tRNA molecules, the mRNA and conformational changes in the ribosome.</text>
</comment>
<evidence type="ECO:0000259" key="6">
    <source>
        <dbReference type="SMART" id="SM00838"/>
    </source>
</evidence>
<dbReference type="GO" id="GO:0005829">
    <property type="term" value="C:cytosol"/>
    <property type="evidence" value="ECO:0007669"/>
    <property type="project" value="TreeGrafter"/>
</dbReference>
<evidence type="ECO:0000256" key="1">
    <source>
        <dbReference type="ARBA" id="ARBA00017891"/>
    </source>
</evidence>
<evidence type="ECO:0000256" key="5">
    <source>
        <dbReference type="ARBA" id="ARBA00024731"/>
    </source>
</evidence>
<dbReference type="InterPro" id="IPR035647">
    <property type="entry name" value="EFG_III/V"/>
</dbReference>
<dbReference type="Gene3D" id="2.40.30.10">
    <property type="entry name" value="Translation factors"/>
    <property type="match status" value="1"/>
</dbReference>
<dbReference type="FunFam" id="2.40.30.10:FF:000029">
    <property type="entry name" value="116 kDa U5 small nuclear ribonucleoprotein component"/>
    <property type="match status" value="1"/>
</dbReference>
<dbReference type="Gene3D" id="3.40.50.300">
    <property type="entry name" value="P-loop containing nucleotide triphosphate hydrolases"/>
    <property type="match status" value="1"/>
</dbReference>
<dbReference type="InterPro" id="IPR027417">
    <property type="entry name" value="P-loop_NTPase"/>
</dbReference>
<evidence type="ECO:0000256" key="4">
    <source>
        <dbReference type="ARBA" id="ARBA00023134"/>
    </source>
</evidence>
<keyword evidence="3" id="KW-0547">Nucleotide-binding</keyword>
<dbReference type="Pfam" id="PF03764">
    <property type="entry name" value="EFG_IV"/>
    <property type="match status" value="1"/>
</dbReference>
<dbReference type="FunFam" id="3.30.70.870:FF:000002">
    <property type="entry name" value="Translation elongation factor 2"/>
    <property type="match status" value="1"/>
</dbReference>
<dbReference type="PANTHER" id="PTHR42908:SF3">
    <property type="entry name" value="ELONGATION FACTOR-LIKE GTPASE 1"/>
    <property type="match status" value="1"/>
</dbReference>
<gene>
    <name evidence="8" type="ORF">FGO68_gene9630</name>
</gene>
<dbReference type="SUPFAM" id="SSF52540">
    <property type="entry name" value="P-loop containing nucleoside triphosphate hydrolases"/>
    <property type="match status" value="1"/>
</dbReference>
<dbReference type="Pfam" id="PF00009">
    <property type="entry name" value="GTP_EFTU"/>
    <property type="match status" value="1"/>
</dbReference>
<dbReference type="CDD" id="cd16268">
    <property type="entry name" value="EF2_II"/>
    <property type="match status" value="1"/>
</dbReference>
<comment type="caution">
    <text evidence="8">The sequence shown here is derived from an EMBL/GenBank/DDBJ whole genome shotgun (WGS) entry which is preliminary data.</text>
</comment>
<evidence type="ECO:0000256" key="3">
    <source>
        <dbReference type="ARBA" id="ARBA00022741"/>
    </source>
</evidence>
<keyword evidence="4" id="KW-0342">GTP-binding</keyword>
<dbReference type="Gene3D" id="3.30.70.240">
    <property type="match status" value="1"/>
</dbReference>
<dbReference type="InterPro" id="IPR009000">
    <property type="entry name" value="Transl_B-barrel_sf"/>
</dbReference>
<dbReference type="InterPro" id="IPR000795">
    <property type="entry name" value="T_Tr_GTP-bd_dom"/>
</dbReference>
<evidence type="ECO:0000256" key="2">
    <source>
        <dbReference type="ARBA" id="ARBA00022490"/>
    </source>
</evidence>
<dbReference type="Gene3D" id="3.30.70.870">
    <property type="entry name" value="Elongation Factor G (Translational Gtpase), domain 3"/>
    <property type="match status" value="1"/>
</dbReference>
<dbReference type="Gene3D" id="3.30.230.10">
    <property type="match status" value="1"/>
</dbReference>
<dbReference type="SMART" id="SM00838">
    <property type="entry name" value="EFG_C"/>
    <property type="match status" value="1"/>
</dbReference>
<dbReference type="GO" id="GO:0003746">
    <property type="term" value="F:translation elongation factor activity"/>
    <property type="evidence" value="ECO:0007669"/>
    <property type="project" value="TreeGrafter"/>
</dbReference>
<dbReference type="CDD" id="cd01681">
    <property type="entry name" value="aeEF2_snRNP_like_IV"/>
    <property type="match status" value="1"/>
</dbReference>
<dbReference type="SUPFAM" id="SSF50447">
    <property type="entry name" value="Translation proteins"/>
    <property type="match status" value="1"/>
</dbReference>
<accession>A0A8J8P0J6</accession>
<proteinExistence type="predicted"/>
<dbReference type="InterPro" id="IPR000640">
    <property type="entry name" value="EFG_V-like"/>
</dbReference>